<feature type="transmembrane region" description="Helical" evidence="1">
    <location>
        <begin position="99"/>
        <end position="125"/>
    </location>
</feature>
<keyword evidence="1" id="KW-0472">Membrane</keyword>
<feature type="transmembrane region" description="Helical" evidence="1">
    <location>
        <begin position="60"/>
        <end position="78"/>
    </location>
</feature>
<accession>A0A5C8GJ54</accession>
<feature type="transmembrane region" description="Helical" evidence="1">
    <location>
        <begin position="164"/>
        <end position="183"/>
    </location>
</feature>
<keyword evidence="3" id="KW-1185">Reference proteome</keyword>
<dbReference type="EMBL" id="SDIK01000047">
    <property type="protein sequence ID" value="TXJ62012.1"/>
    <property type="molecule type" value="Genomic_DNA"/>
</dbReference>
<keyword evidence="1" id="KW-0812">Transmembrane</keyword>
<proteinExistence type="predicted"/>
<gene>
    <name evidence="2" type="ORF">ETF27_06475</name>
</gene>
<dbReference type="AlphaFoldDB" id="A0A5C8GJ54"/>
<name>A0A5C8GJ54_9BACT</name>
<feature type="transmembrane region" description="Helical" evidence="1">
    <location>
        <begin position="350"/>
        <end position="371"/>
    </location>
</feature>
<feature type="transmembrane region" description="Helical" evidence="1">
    <location>
        <begin position="189"/>
        <end position="211"/>
    </location>
</feature>
<comment type="caution">
    <text evidence="2">The sequence shown here is derived from an EMBL/GenBank/DDBJ whole genome shotgun (WGS) entry which is preliminary data.</text>
</comment>
<evidence type="ECO:0000256" key="1">
    <source>
        <dbReference type="SAM" id="Phobius"/>
    </source>
</evidence>
<evidence type="ECO:0000313" key="2">
    <source>
        <dbReference type="EMBL" id="TXJ62012.1"/>
    </source>
</evidence>
<organism evidence="2 3">
    <name type="scientific">Prevotella brunnea</name>
    <dbReference type="NCBI Taxonomy" id="2508867"/>
    <lineage>
        <taxon>Bacteria</taxon>
        <taxon>Pseudomonadati</taxon>
        <taxon>Bacteroidota</taxon>
        <taxon>Bacteroidia</taxon>
        <taxon>Bacteroidales</taxon>
        <taxon>Prevotellaceae</taxon>
        <taxon>Prevotella</taxon>
    </lineage>
</organism>
<feature type="transmembrane region" description="Helical" evidence="1">
    <location>
        <begin position="279"/>
        <end position="302"/>
    </location>
</feature>
<feature type="transmembrane region" description="Helical" evidence="1">
    <location>
        <begin position="418"/>
        <end position="437"/>
    </location>
</feature>
<evidence type="ECO:0000313" key="3">
    <source>
        <dbReference type="Proteomes" id="UP000321612"/>
    </source>
</evidence>
<feature type="transmembrane region" description="Helical" evidence="1">
    <location>
        <begin position="21"/>
        <end position="40"/>
    </location>
</feature>
<protein>
    <submittedName>
        <fullName evidence="2">Uncharacterized protein</fullName>
    </submittedName>
</protein>
<dbReference type="Proteomes" id="UP000321612">
    <property type="component" value="Unassembled WGS sequence"/>
</dbReference>
<reference evidence="3" key="1">
    <citation type="submission" date="2019-05" db="EMBL/GenBank/DDBJ databases">
        <title>Prevotella brunnea sp. nov., isolated from a wound of a patient.</title>
        <authorList>
            <person name="Buhl M."/>
        </authorList>
    </citation>
    <scope>NUCLEOTIDE SEQUENCE [LARGE SCALE GENOMIC DNA]</scope>
    <source>
        <strain evidence="3">A2672</strain>
    </source>
</reference>
<keyword evidence="1" id="KW-1133">Transmembrane helix</keyword>
<dbReference type="OrthoDB" id="1063180at2"/>
<dbReference type="RefSeq" id="WP_147785611.1">
    <property type="nucleotide sequence ID" value="NZ_SDIK01000047.1"/>
</dbReference>
<sequence>MLKLLIRLWLIRKRRNFRWRAFFMALYVYVVGALLGVATFLDSGLTVGELQTCVPWQKVVPVVAALILPVDVLVKLFFKRDTALPDAYIHTRPIASAAWNRFILFSNVLDFWNLNWALPAAVAVFLVLPPVQALLCGFVFLGVSLVNGLAVTTLRKADGWSFKLPVVLAFPLWFVLVLVWSFNPLVLPWHVHLPLFVALCVLALCLVMAYLDKLKSYNELRRRVGNVGGASVRSLYAMEFRAFRRSGRLRAQLVLPFLIVLQAYLYLPDYSSSGNPQLLAIVPLATMSLALIYLQVTFAVEGNFFDGLWTKPVGICRMLLRKYYFAMPLTLAGALCMVPACFLYHVPPFFVLSCVVFCIGACNLLLLAYCFTNKRLSLFESGFMNMRGATFSVSSFALAVCVILFALLPSFFLTEQRVYLFFNVSGLLGLALHRPFIRRMAHRYECHRHKYFERYRE</sequence>
<feature type="transmembrane region" description="Helical" evidence="1">
    <location>
        <begin position="391"/>
        <end position="412"/>
    </location>
</feature>
<feature type="transmembrane region" description="Helical" evidence="1">
    <location>
        <begin position="131"/>
        <end position="152"/>
    </location>
</feature>
<feature type="transmembrane region" description="Helical" evidence="1">
    <location>
        <begin position="249"/>
        <end position="267"/>
    </location>
</feature>
<feature type="transmembrane region" description="Helical" evidence="1">
    <location>
        <begin position="323"/>
        <end position="344"/>
    </location>
</feature>